<sequence length="463" mass="54040">MTELSREIGEVWSRLFDHRPFLNGEIKFMLKEFEEKRGDREVENLFAILEKLTDIKDSQAEKIIKSGETGLPVLKEKLQQALLLSEEVEKNYLESQKVHEKRRLELKAKRQQEWDQFIDDMNFKCQRVDNTFEEKEEELRDLIFPTKYLLDYLKTIPIDDNVPLNIAKLVEGEYYEAKHKASKEDTKTIPVHLNSEDIENLNKIKALTKIEIEEATEEVKEKEESSKEESIDKAEKKDSDPVNPDEKSIAKKDLNKNDDEEDEEDKLHLTTADIDWLYTYLQHQRKVNEHGDKNVPYLHALLEGASIKTPENQVLKRNPILEARCVKLRSQQEAREYRKMTKSVDNVRMRFPEDSISYQLKQMNRQLIAIGQFILSIFAGFLFGFRGVEWMVGNIEFGFRLLLGVMCALVIALAEIYFLAKKLNEELNIPETVQLGGPPKFAEDSPYYVPPISNKSNDKEHQD</sequence>
<keyword evidence="6 9" id="KW-1133">Transmembrane helix</keyword>
<dbReference type="PANTHER" id="PTHR31394">
    <property type="entry name" value="TRANSMEMBRANE PROTEIN 199"/>
    <property type="match status" value="1"/>
</dbReference>
<organism evidence="10 11">
    <name type="scientific">Mythimna separata</name>
    <name type="common">Oriental armyworm</name>
    <name type="synonym">Pseudaletia separata</name>
    <dbReference type="NCBI Taxonomy" id="271217"/>
    <lineage>
        <taxon>Eukaryota</taxon>
        <taxon>Metazoa</taxon>
        <taxon>Ecdysozoa</taxon>
        <taxon>Arthropoda</taxon>
        <taxon>Hexapoda</taxon>
        <taxon>Insecta</taxon>
        <taxon>Pterygota</taxon>
        <taxon>Neoptera</taxon>
        <taxon>Endopterygota</taxon>
        <taxon>Lepidoptera</taxon>
        <taxon>Glossata</taxon>
        <taxon>Ditrysia</taxon>
        <taxon>Noctuoidea</taxon>
        <taxon>Noctuidae</taxon>
        <taxon>Noctuinae</taxon>
        <taxon>Hadenini</taxon>
        <taxon>Mythimna</taxon>
    </lineage>
</organism>
<feature type="region of interest" description="Disordered" evidence="8">
    <location>
        <begin position="216"/>
        <end position="266"/>
    </location>
</feature>
<dbReference type="GO" id="GO:0070072">
    <property type="term" value="P:vacuolar proton-transporting V-type ATPase complex assembly"/>
    <property type="evidence" value="ECO:0007669"/>
    <property type="project" value="InterPro"/>
</dbReference>
<dbReference type="EMBL" id="JARGEI010000002">
    <property type="protein sequence ID" value="KAJ8735406.1"/>
    <property type="molecule type" value="Genomic_DNA"/>
</dbReference>
<evidence type="ECO:0000256" key="6">
    <source>
        <dbReference type="ARBA" id="ARBA00022989"/>
    </source>
</evidence>
<dbReference type="Pfam" id="PF14942">
    <property type="entry name" value="Muted"/>
    <property type="match status" value="1"/>
</dbReference>
<reference evidence="10" key="1">
    <citation type="submission" date="2023-03" db="EMBL/GenBank/DDBJ databases">
        <title>Chromosome-level genomes of two armyworms, Mythimna separata and Mythimna loreyi, provide insights into the biosynthesis and reception of sex pheromones.</title>
        <authorList>
            <person name="Zhao H."/>
        </authorList>
    </citation>
    <scope>NUCLEOTIDE SEQUENCE</scope>
    <source>
        <strain evidence="10">BeijingLab</strain>
        <tissue evidence="10">Pupa</tissue>
    </source>
</reference>
<gene>
    <name evidence="10" type="ORF">PYW07_007026</name>
</gene>
<dbReference type="AlphaFoldDB" id="A0AAD7Z2G0"/>
<comment type="similarity">
    <text evidence="2">Belongs to the BLOC1S5 family.</text>
</comment>
<feature type="compositionally biased region" description="Basic and acidic residues" evidence="8">
    <location>
        <begin position="216"/>
        <end position="257"/>
    </location>
</feature>
<protein>
    <recommendedName>
        <fullName evidence="3">Biogenesis of lysosome-related organelles complex 1 subunit 5</fullName>
    </recommendedName>
</protein>
<feature type="transmembrane region" description="Helical" evidence="9">
    <location>
        <begin position="367"/>
        <end position="385"/>
    </location>
</feature>
<evidence type="ECO:0000313" key="11">
    <source>
        <dbReference type="Proteomes" id="UP001231518"/>
    </source>
</evidence>
<dbReference type="InterPro" id="IPR021013">
    <property type="entry name" value="ATPase_Vma12"/>
</dbReference>
<comment type="subcellular location">
    <subcellularLocation>
        <location evidence="1">Endoplasmic reticulum membrane</location>
        <topology evidence="1">Multi-pass membrane protein</topology>
    </subcellularLocation>
</comment>
<evidence type="ECO:0000256" key="5">
    <source>
        <dbReference type="ARBA" id="ARBA00022824"/>
    </source>
</evidence>
<dbReference type="GO" id="GO:0031083">
    <property type="term" value="C:BLOC-1 complex"/>
    <property type="evidence" value="ECO:0007669"/>
    <property type="project" value="InterPro"/>
</dbReference>
<dbReference type="PANTHER" id="PTHR31394:SF1">
    <property type="entry name" value="TRANSMEMBRANE PROTEIN 199"/>
    <property type="match status" value="1"/>
</dbReference>
<evidence type="ECO:0000313" key="10">
    <source>
        <dbReference type="EMBL" id="KAJ8735406.1"/>
    </source>
</evidence>
<keyword evidence="4 9" id="KW-0812">Transmembrane</keyword>
<dbReference type="InterPro" id="IPR017243">
    <property type="entry name" value="Bloc1s5"/>
</dbReference>
<keyword evidence="5" id="KW-0256">Endoplasmic reticulum</keyword>
<dbReference type="GO" id="GO:0005789">
    <property type="term" value="C:endoplasmic reticulum membrane"/>
    <property type="evidence" value="ECO:0007669"/>
    <property type="project" value="UniProtKB-SubCell"/>
</dbReference>
<feature type="transmembrane region" description="Helical" evidence="9">
    <location>
        <begin position="397"/>
        <end position="420"/>
    </location>
</feature>
<keyword evidence="11" id="KW-1185">Reference proteome</keyword>
<keyword evidence="7 9" id="KW-0472">Membrane</keyword>
<evidence type="ECO:0000256" key="2">
    <source>
        <dbReference type="ARBA" id="ARBA00010754"/>
    </source>
</evidence>
<dbReference type="Proteomes" id="UP001231518">
    <property type="component" value="Chromosome 2"/>
</dbReference>
<evidence type="ECO:0000256" key="4">
    <source>
        <dbReference type="ARBA" id="ARBA00022692"/>
    </source>
</evidence>
<evidence type="ECO:0000256" key="3">
    <source>
        <dbReference type="ARBA" id="ARBA00019580"/>
    </source>
</evidence>
<dbReference type="Pfam" id="PF11712">
    <property type="entry name" value="Vma12"/>
    <property type="match status" value="1"/>
</dbReference>
<comment type="caution">
    <text evidence="10">The sequence shown here is derived from an EMBL/GenBank/DDBJ whole genome shotgun (WGS) entry which is preliminary data.</text>
</comment>
<dbReference type="GO" id="GO:0030133">
    <property type="term" value="C:transport vesicle"/>
    <property type="evidence" value="ECO:0007669"/>
    <property type="project" value="InterPro"/>
</dbReference>
<evidence type="ECO:0000256" key="7">
    <source>
        <dbReference type="ARBA" id="ARBA00023136"/>
    </source>
</evidence>
<accession>A0AAD7Z2G0</accession>
<evidence type="ECO:0000256" key="9">
    <source>
        <dbReference type="SAM" id="Phobius"/>
    </source>
</evidence>
<evidence type="ECO:0000256" key="1">
    <source>
        <dbReference type="ARBA" id="ARBA00004477"/>
    </source>
</evidence>
<evidence type="ECO:0000256" key="8">
    <source>
        <dbReference type="SAM" id="MobiDB-lite"/>
    </source>
</evidence>
<name>A0AAD7Z2G0_MYTSE</name>
<proteinExistence type="inferred from homology"/>